<proteinExistence type="predicted"/>
<dbReference type="InterPro" id="IPR009057">
    <property type="entry name" value="Homeodomain-like_sf"/>
</dbReference>
<name>A0A420HQ59_9PEZI</name>
<feature type="non-terminal residue" evidence="2">
    <location>
        <position position="1"/>
    </location>
</feature>
<dbReference type="AlphaFoldDB" id="A0A420HQ59"/>
<dbReference type="GO" id="GO:0003677">
    <property type="term" value="F:DNA binding"/>
    <property type="evidence" value="ECO:0007669"/>
    <property type="project" value="InterPro"/>
</dbReference>
<evidence type="ECO:0000259" key="1">
    <source>
        <dbReference type="Pfam" id="PF01498"/>
    </source>
</evidence>
<dbReference type="Proteomes" id="UP000285405">
    <property type="component" value="Unassembled WGS sequence"/>
</dbReference>
<sequence length="133" mass="15859">RIKIIALHSYGVNQVSIAKELQVTRSQVRYTLSKKDTPSPSKRSGRPMVMTEDQIDELEVFVTSTRTGRQMSYFELARVQFRHWNVSEHVVRRVLRSRGYERRIAQPKPPLTPDHMRRRKMWAEEHLNWTIEE</sequence>
<dbReference type="GO" id="GO:0006313">
    <property type="term" value="P:DNA transposition"/>
    <property type="evidence" value="ECO:0007669"/>
    <property type="project" value="InterPro"/>
</dbReference>
<evidence type="ECO:0000313" key="2">
    <source>
        <dbReference type="EMBL" id="RKF59542.1"/>
    </source>
</evidence>
<dbReference type="OrthoDB" id="3560489at2759"/>
<dbReference type="GO" id="GO:0015074">
    <property type="term" value="P:DNA integration"/>
    <property type="evidence" value="ECO:0007669"/>
    <property type="project" value="InterPro"/>
</dbReference>
<organism evidence="2 3">
    <name type="scientific">Golovinomyces cichoracearum</name>
    <dbReference type="NCBI Taxonomy" id="62708"/>
    <lineage>
        <taxon>Eukaryota</taxon>
        <taxon>Fungi</taxon>
        <taxon>Dikarya</taxon>
        <taxon>Ascomycota</taxon>
        <taxon>Pezizomycotina</taxon>
        <taxon>Leotiomycetes</taxon>
        <taxon>Erysiphales</taxon>
        <taxon>Erysiphaceae</taxon>
        <taxon>Golovinomyces</taxon>
    </lineage>
</organism>
<evidence type="ECO:0000313" key="3">
    <source>
        <dbReference type="Proteomes" id="UP000285405"/>
    </source>
</evidence>
<comment type="caution">
    <text evidence="2">The sequence shown here is derived from an EMBL/GenBank/DDBJ whole genome shotgun (WGS) entry which is preliminary data.</text>
</comment>
<dbReference type="SUPFAM" id="SSF46689">
    <property type="entry name" value="Homeodomain-like"/>
    <property type="match status" value="1"/>
</dbReference>
<accession>A0A420HQ59</accession>
<dbReference type="EMBL" id="MCBR01017451">
    <property type="protein sequence ID" value="RKF59542.1"/>
    <property type="molecule type" value="Genomic_DNA"/>
</dbReference>
<feature type="domain" description="Transposase Tc1-like" evidence="1">
    <location>
        <begin position="66"/>
        <end position="128"/>
    </location>
</feature>
<gene>
    <name evidence="2" type="ORF">GcC1_174044</name>
</gene>
<feature type="non-terminal residue" evidence="2">
    <location>
        <position position="133"/>
    </location>
</feature>
<reference evidence="2 3" key="1">
    <citation type="journal article" date="2018" name="BMC Genomics">
        <title>Comparative genome analyses reveal sequence features reflecting distinct modes of host-adaptation between dicot and monocot powdery mildew.</title>
        <authorList>
            <person name="Wu Y."/>
            <person name="Ma X."/>
            <person name="Pan Z."/>
            <person name="Kale S.D."/>
            <person name="Song Y."/>
            <person name="King H."/>
            <person name="Zhang Q."/>
            <person name="Presley C."/>
            <person name="Deng X."/>
            <person name="Wei C.I."/>
            <person name="Xiao S."/>
        </authorList>
    </citation>
    <scope>NUCLEOTIDE SEQUENCE [LARGE SCALE GENOMIC DNA]</scope>
    <source>
        <strain evidence="2">UCSC1</strain>
    </source>
</reference>
<dbReference type="InterPro" id="IPR002492">
    <property type="entry name" value="Transposase_Tc1-like"/>
</dbReference>
<dbReference type="Pfam" id="PF01498">
    <property type="entry name" value="HTH_Tnp_Tc3_2"/>
    <property type="match status" value="1"/>
</dbReference>
<protein>
    <recommendedName>
        <fullName evidence="1">Transposase Tc1-like domain-containing protein</fullName>
    </recommendedName>
</protein>